<proteinExistence type="predicted"/>
<feature type="region of interest" description="Disordered" evidence="1">
    <location>
        <begin position="1"/>
        <end position="23"/>
    </location>
</feature>
<dbReference type="EMBL" id="RXGB01050858">
    <property type="protein sequence ID" value="TMW80547.1"/>
    <property type="molecule type" value="Genomic_DNA"/>
</dbReference>
<evidence type="ECO:0000256" key="1">
    <source>
        <dbReference type="SAM" id="MobiDB-lite"/>
    </source>
</evidence>
<feature type="compositionally biased region" description="Polar residues" evidence="1">
    <location>
        <begin position="1"/>
        <end position="19"/>
    </location>
</feature>
<name>A0A6N2ADX2_SOLCI</name>
<gene>
    <name evidence="2" type="ORF">EJD97_018530</name>
</gene>
<feature type="compositionally biased region" description="Polar residues" evidence="1">
    <location>
        <begin position="160"/>
        <end position="184"/>
    </location>
</feature>
<feature type="non-terminal residue" evidence="2">
    <location>
        <position position="1"/>
    </location>
</feature>
<dbReference type="AlphaFoldDB" id="A0A6N2ADX2"/>
<reference evidence="2" key="1">
    <citation type="submission" date="2019-05" db="EMBL/GenBank/DDBJ databases">
        <title>The de novo reference genome and transcriptome assemblies of the wild tomato species Solanum chilense.</title>
        <authorList>
            <person name="Stam R."/>
            <person name="Nosenko T."/>
            <person name="Hoerger A.C."/>
            <person name="Stephan W."/>
            <person name="Seidel M.A."/>
            <person name="Kuhn J.M.M."/>
            <person name="Haberer G."/>
            <person name="Tellier A."/>
        </authorList>
    </citation>
    <scope>NUCLEOTIDE SEQUENCE</scope>
    <source>
        <tissue evidence="2">Mature leaves</tissue>
    </source>
</reference>
<feature type="region of interest" description="Disordered" evidence="1">
    <location>
        <begin position="144"/>
        <end position="184"/>
    </location>
</feature>
<comment type="caution">
    <text evidence="2">The sequence shown here is derived from an EMBL/GenBank/DDBJ whole genome shotgun (WGS) entry which is preliminary data.</text>
</comment>
<accession>A0A6N2ADX2</accession>
<protein>
    <submittedName>
        <fullName evidence="2">Uncharacterized protein</fullName>
    </submittedName>
</protein>
<sequence>TLPPTDTVQSPMRDTTQAHTPPDQIHLERLDEGNKPHSNTLHNLPLSKSQCKDAMNIANRDEKMMAINTPHQDLPYIQESGNSTAAIGRNREATLEDSVSASLESRTGFRSNLGQFRKDLNTWVCSPGDGAPPTKISDEMDVGIAGEENSGENGVLNVGKNETSSNNTGSQAKNNHHTSYSSHL</sequence>
<feature type="non-terminal residue" evidence="2">
    <location>
        <position position="184"/>
    </location>
</feature>
<organism evidence="2">
    <name type="scientific">Solanum chilense</name>
    <name type="common">Tomato</name>
    <name type="synonym">Lycopersicon chilense</name>
    <dbReference type="NCBI Taxonomy" id="4083"/>
    <lineage>
        <taxon>Eukaryota</taxon>
        <taxon>Viridiplantae</taxon>
        <taxon>Streptophyta</taxon>
        <taxon>Embryophyta</taxon>
        <taxon>Tracheophyta</taxon>
        <taxon>Spermatophyta</taxon>
        <taxon>Magnoliopsida</taxon>
        <taxon>eudicotyledons</taxon>
        <taxon>Gunneridae</taxon>
        <taxon>Pentapetalae</taxon>
        <taxon>asterids</taxon>
        <taxon>lamiids</taxon>
        <taxon>Solanales</taxon>
        <taxon>Solanaceae</taxon>
        <taxon>Solanoideae</taxon>
        <taxon>Solaneae</taxon>
        <taxon>Solanum</taxon>
        <taxon>Solanum subgen. Lycopersicon</taxon>
    </lineage>
</organism>
<evidence type="ECO:0000313" key="2">
    <source>
        <dbReference type="EMBL" id="TMW80547.1"/>
    </source>
</evidence>